<dbReference type="EMBL" id="CAJVPQ010001717">
    <property type="protein sequence ID" value="CAG8566639.1"/>
    <property type="molecule type" value="Genomic_DNA"/>
</dbReference>
<keyword evidence="2" id="KW-0812">Transmembrane</keyword>
<evidence type="ECO:0000313" key="5">
    <source>
        <dbReference type="Proteomes" id="UP000789570"/>
    </source>
</evidence>
<evidence type="ECO:0000256" key="2">
    <source>
        <dbReference type="SAM" id="Phobius"/>
    </source>
</evidence>
<feature type="domain" description="DUF7719" evidence="3">
    <location>
        <begin position="106"/>
        <end position="168"/>
    </location>
</feature>
<feature type="transmembrane region" description="Helical" evidence="2">
    <location>
        <begin position="138"/>
        <end position="162"/>
    </location>
</feature>
<accession>A0A9N9BJE4</accession>
<feature type="transmembrane region" description="Helical" evidence="2">
    <location>
        <begin position="105"/>
        <end position="126"/>
    </location>
</feature>
<reference evidence="4" key="1">
    <citation type="submission" date="2021-06" db="EMBL/GenBank/DDBJ databases">
        <authorList>
            <person name="Kallberg Y."/>
            <person name="Tangrot J."/>
            <person name="Rosling A."/>
        </authorList>
    </citation>
    <scope>NUCLEOTIDE SEQUENCE</scope>
    <source>
        <strain evidence="4">UK204</strain>
    </source>
</reference>
<dbReference type="Proteomes" id="UP000789570">
    <property type="component" value="Unassembled WGS sequence"/>
</dbReference>
<feature type="region of interest" description="Disordered" evidence="1">
    <location>
        <begin position="1"/>
        <end position="21"/>
    </location>
</feature>
<keyword evidence="5" id="KW-1185">Reference proteome</keyword>
<dbReference type="InterPro" id="IPR056136">
    <property type="entry name" value="DUF7719"/>
</dbReference>
<gene>
    <name evidence="4" type="ORF">FCALED_LOCUS6882</name>
</gene>
<evidence type="ECO:0000313" key="4">
    <source>
        <dbReference type="EMBL" id="CAG8566639.1"/>
    </source>
</evidence>
<dbReference type="PANTHER" id="PTHR37846">
    <property type="entry name" value="YALI0B21296P"/>
    <property type="match status" value="1"/>
</dbReference>
<keyword evidence="2" id="KW-0472">Membrane</keyword>
<keyword evidence="2" id="KW-1133">Transmembrane helix</keyword>
<dbReference type="Pfam" id="PF24841">
    <property type="entry name" value="DUF7719"/>
    <property type="match status" value="1"/>
</dbReference>
<evidence type="ECO:0000259" key="3">
    <source>
        <dbReference type="Pfam" id="PF24841"/>
    </source>
</evidence>
<proteinExistence type="predicted"/>
<sequence>MGNPSKRTNKKSPTYSSEIDDIPEDEKMRLINESGIKEMFKKIEPVRQEQILEEDLDPFVYGPTFQAFLYTIPLCSVYTVMDILVHRQYNEDVSIFPFSTRVLKIAPSSIGCGCYLIYVLNKISYYGVMRRCPPLATLWIYFVIQLNLWPSVLSLVFVYLFFRIGEFKLG</sequence>
<organism evidence="4 5">
    <name type="scientific">Funneliformis caledonium</name>
    <dbReference type="NCBI Taxonomy" id="1117310"/>
    <lineage>
        <taxon>Eukaryota</taxon>
        <taxon>Fungi</taxon>
        <taxon>Fungi incertae sedis</taxon>
        <taxon>Mucoromycota</taxon>
        <taxon>Glomeromycotina</taxon>
        <taxon>Glomeromycetes</taxon>
        <taxon>Glomerales</taxon>
        <taxon>Glomeraceae</taxon>
        <taxon>Funneliformis</taxon>
    </lineage>
</organism>
<dbReference type="PANTHER" id="PTHR37846:SF1">
    <property type="entry name" value="DEACETYLASE-LIKE PROTEIN"/>
    <property type="match status" value="1"/>
</dbReference>
<dbReference type="AlphaFoldDB" id="A0A9N9BJE4"/>
<dbReference type="OrthoDB" id="5597489at2759"/>
<protein>
    <submittedName>
        <fullName evidence="4">2718_t:CDS:1</fullName>
    </submittedName>
</protein>
<name>A0A9N9BJE4_9GLOM</name>
<comment type="caution">
    <text evidence="4">The sequence shown here is derived from an EMBL/GenBank/DDBJ whole genome shotgun (WGS) entry which is preliminary data.</text>
</comment>
<feature type="transmembrane region" description="Helical" evidence="2">
    <location>
        <begin position="67"/>
        <end position="85"/>
    </location>
</feature>
<evidence type="ECO:0000256" key="1">
    <source>
        <dbReference type="SAM" id="MobiDB-lite"/>
    </source>
</evidence>